<dbReference type="AlphaFoldDB" id="A0A4U9HTC4"/>
<organism evidence="2 3">
    <name type="scientific">Serratia rubidaea</name>
    <name type="common">Serratia marinorubra</name>
    <dbReference type="NCBI Taxonomy" id="61652"/>
    <lineage>
        <taxon>Bacteria</taxon>
        <taxon>Pseudomonadati</taxon>
        <taxon>Pseudomonadota</taxon>
        <taxon>Gammaproteobacteria</taxon>
        <taxon>Enterobacterales</taxon>
        <taxon>Yersiniaceae</taxon>
        <taxon>Serratia</taxon>
    </lineage>
</organism>
<dbReference type="InterPro" id="IPR036259">
    <property type="entry name" value="MFS_trans_sf"/>
</dbReference>
<name>A0A4U9HTC4_SERRU</name>
<protein>
    <submittedName>
        <fullName evidence="2">Uncharacterized protein</fullName>
    </submittedName>
</protein>
<dbReference type="SUPFAM" id="SSF103473">
    <property type="entry name" value="MFS general substrate transporter"/>
    <property type="match status" value="1"/>
</dbReference>
<feature type="transmembrane region" description="Helical" evidence="1">
    <location>
        <begin position="69"/>
        <end position="88"/>
    </location>
</feature>
<accession>A0A4U9HTC4</accession>
<keyword evidence="1" id="KW-1133">Transmembrane helix</keyword>
<evidence type="ECO:0000313" key="2">
    <source>
        <dbReference type="EMBL" id="VTP65769.1"/>
    </source>
</evidence>
<proteinExistence type="predicted"/>
<keyword evidence="1" id="KW-0472">Membrane</keyword>
<evidence type="ECO:0000256" key="1">
    <source>
        <dbReference type="SAM" id="Phobius"/>
    </source>
</evidence>
<evidence type="ECO:0000313" key="3">
    <source>
        <dbReference type="Proteomes" id="UP000307968"/>
    </source>
</evidence>
<reference evidence="2 3" key="1">
    <citation type="submission" date="2019-05" db="EMBL/GenBank/DDBJ databases">
        <authorList>
            <consortium name="Pathogen Informatics"/>
        </authorList>
    </citation>
    <scope>NUCLEOTIDE SEQUENCE [LARGE SCALE GENOMIC DNA]</scope>
    <source>
        <strain evidence="2 3">NCTC12971</strain>
    </source>
</reference>
<dbReference type="EMBL" id="LR590463">
    <property type="protein sequence ID" value="VTP65769.1"/>
    <property type="molecule type" value="Genomic_DNA"/>
</dbReference>
<dbReference type="Proteomes" id="UP000307968">
    <property type="component" value="Chromosome"/>
</dbReference>
<gene>
    <name evidence="2" type="ORF">NCTC12971_04248</name>
</gene>
<keyword evidence="1" id="KW-0812">Transmembrane</keyword>
<sequence>MPAVLLMSVSIFFLYITRRHLLGDHPGRGACLPRRRRQRLYSSGRQRLRHRRPIVTGYIVQHTGKFDSAFVLAGGIAALGALLVLLVVRAPRPLAQPHTLKP</sequence>